<evidence type="ECO:0000313" key="2">
    <source>
        <dbReference type="Proteomes" id="UP000439903"/>
    </source>
</evidence>
<dbReference type="AlphaFoldDB" id="A0A8H3X1E1"/>
<evidence type="ECO:0000313" key="1">
    <source>
        <dbReference type="EMBL" id="KAF0396849.1"/>
    </source>
</evidence>
<proteinExistence type="predicted"/>
<dbReference type="Proteomes" id="UP000439903">
    <property type="component" value="Unassembled WGS sequence"/>
</dbReference>
<organism evidence="1 2">
    <name type="scientific">Gigaspora margarita</name>
    <dbReference type="NCBI Taxonomy" id="4874"/>
    <lineage>
        <taxon>Eukaryota</taxon>
        <taxon>Fungi</taxon>
        <taxon>Fungi incertae sedis</taxon>
        <taxon>Mucoromycota</taxon>
        <taxon>Glomeromycotina</taxon>
        <taxon>Glomeromycetes</taxon>
        <taxon>Diversisporales</taxon>
        <taxon>Gigasporaceae</taxon>
        <taxon>Gigaspora</taxon>
    </lineage>
</organism>
<accession>A0A8H3X1E1</accession>
<sequence length="445" mass="49419">MDGHIHVGGLIKSGVRLGVNMYLDYKAKKTCERILNIQFQKLVDQGYLSAIGNDGLQLTDKALSEQIGLTAYSDVRAYMQMNKFSVEETAIVTGIRVQIWMNKKYQSWDKRVGGAWPKTADLARRMRQRASDALNIWYAPRSSGAKQSLNQSMAYLLNAEAALDDNPDALAIVTRIIGLAQMCGISEIGLLDIIEGLSMSYIFETIARAIVAGMRGRHPSEVYNIGLGIQGSSENVHKKFVMKAEGFKGSREVIGKYIGGKVVLNSIVAEVVVRNQLKEGEEIWCMSGWAEALRRRTMKLKEDTARDIHGNLLRCTKRLKVILSIKRVKGVPLAKIKRVGPLLALDMLWGGITGTACPCTKPDPLKKLKGGDRIGKLKLVFKKVDPLKIKQVPRRTIFVQETYGDGVAKLFYSHCLVSSYVRDDRECLYCAVCRAVGFGCNTVLL</sequence>
<reference evidence="1 2" key="1">
    <citation type="journal article" date="2019" name="Environ. Microbiol.">
        <title>At the nexus of three kingdoms: the genome of the mycorrhizal fungus Gigaspora margarita provides insights into plant, endobacterial and fungal interactions.</title>
        <authorList>
            <person name="Venice F."/>
            <person name="Ghignone S."/>
            <person name="Salvioli di Fossalunga A."/>
            <person name="Amselem J."/>
            <person name="Novero M."/>
            <person name="Xianan X."/>
            <person name="Sedzielewska Toro K."/>
            <person name="Morin E."/>
            <person name="Lipzen A."/>
            <person name="Grigoriev I.V."/>
            <person name="Henrissat B."/>
            <person name="Martin F.M."/>
            <person name="Bonfante P."/>
        </authorList>
    </citation>
    <scope>NUCLEOTIDE SEQUENCE [LARGE SCALE GENOMIC DNA]</scope>
    <source>
        <strain evidence="1 2">BEG34</strain>
    </source>
</reference>
<protein>
    <submittedName>
        <fullName evidence="1">Uncharacterized protein</fullName>
    </submittedName>
</protein>
<comment type="caution">
    <text evidence="1">The sequence shown here is derived from an EMBL/GenBank/DDBJ whole genome shotgun (WGS) entry which is preliminary data.</text>
</comment>
<gene>
    <name evidence="1" type="ORF">F8M41_010001</name>
</gene>
<dbReference type="EMBL" id="WTPW01002105">
    <property type="protein sequence ID" value="KAF0396849.1"/>
    <property type="molecule type" value="Genomic_DNA"/>
</dbReference>
<dbReference type="OrthoDB" id="4428833at2759"/>
<keyword evidence="2" id="KW-1185">Reference proteome</keyword>
<name>A0A8H3X1E1_GIGMA</name>